<dbReference type="PROSITE" id="PS50088">
    <property type="entry name" value="ANK_REPEAT"/>
    <property type="match status" value="7"/>
</dbReference>
<dbReference type="eggNOG" id="KOG4177">
    <property type="taxonomic scope" value="Eukaryota"/>
</dbReference>
<gene>
    <name evidence="5" type="ORF">MCYG_01990</name>
</gene>
<dbReference type="InterPro" id="IPR056884">
    <property type="entry name" value="NPHP3-like_N"/>
</dbReference>
<dbReference type="VEuPathDB" id="FungiDB:MCYG_01990"/>
<dbReference type="Pfam" id="PF12796">
    <property type="entry name" value="Ank_2"/>
    <property type="match status" value="4"/>
</dbReference>
<dbReference type="GeneID" id="9229108"/>
<keyword evidence="1" id="KW-0677">Repeat</keyword>
<accession>C5FIT0</accession>
<dbReference type="Gene3D" id="3.40.50.300">
    <property type="entry name" value="P-loop containing nucleotide triphosphate hydrolases"/>
    <property type="match status" value="1"/>
</dbReference>
<dbReference type="Gene3D" id="1.25.40.20">
    <property type="entry name" value="Ankyrin repeat-containing domain"/>
    <property type="match status" value="2"/>
</dbReference>
<dbReference type="InterPro" id="IPR002110">
    <property type="entry name" value="Ankyrin_rpt"/>
</dbReference>
<dbReference type="PANTHER" id="PTHR24189">
    <property type="entry name" value="MYOTROPHIN"/>
    <property type="match status" value="1"/>
</dbReference>
<dbReference type="PROSITE" id="PS50297">
    <property type="entry name" value="ANK_REP_REGION"/>
    <property type="match status" value="7"/>
</dbReference>
<dbReference type="SUPFAM" id="SSF52540">
    <property type="entry name" value="P-loop containing nucleoside triphosphate hydrolases"/>
    <property type="match status" value="1"/>
</dbReference>
<dbReference type="HOGENOM" id="CLU_293878_0_0_1"/>
<dbReference type="STRING" id="554155.C5FIT0"/>
<keyword evidence="2 3" id="KW-0040">ANK repeat</keyword>
<evidence type="ECO:0000259" key="4">
    <source>
        <dbReference type="Pfam" id="PF24883"/>
    </source>
</evidence>
<feature type="repeat" description="ANK" evidence="3">
    <location>
        <begin position="762"/>
        <end position="794"/>
    </location>
</feature>
<evidence type="ECO:0000256" key="3">
    <source>
        <dbReference type="PROSITE-ProRule" id="PRU00023"/>
    </source>
</evidence>
<feature type="repeat" description="ANK" evidence="3">
    <location>
        <begin position="795"/>
        <end position="827"/>
    </location>
</feature>
<keyword evidence="6" id="KW-1185">Reference proteome</keyword>
<dbReference type="RefSeq" id="XP_002849056.1">
    <property type="nucleotide sequence ID" value="XM_002849010.1"/>
</dbReference>
<proteinExistence type="predicted"/>
<feature type="repeat" description="ANK" evidence="3">
    <location>
        <begin position="663"/>
        <end position="695"/>
    </location>
</feature>
<evidence type="ECO:0000256" key="1">
    <source>
        <dbReference type="ARBA" id="ARBA00022737"/>
    </source>
</evidence>
<dbReference type="EMBL" id="DS995702">
    <property type="protein sequence ID" value="EEQ29171.1"/>
    <property type="molecule type" value="Genomic_DNA"/>
</dbReference>
<protein>
    <submittedName>
        <fullName evidence="5">Ankyrin 2</fullName>
    </submittedName>
</protein>
<dbReference type="InterPro" id="IPR036770">
    <property type="entry name" value="Ankyrin_rpt-contain_sf"/>
</dbReference>
<dbReference type="InterPro" id="IPR050745">
    <property type="entry name" value="Multifunctional_regulatory"/>
</dbReference>
<dbReference type="Proteomes" id="UP000002035">
    <property type="component" value="Unassembled WGS sequence"/>
</dbReference>
<name>C5FIT0_ARTOC</name>
<dbReference type="PANTHER" id="PTHR24189:SF50">
    <property type="entry name" value="ANKYRIN REPEAT AND SOCS BOX PROTEIN 2"/>
    <property type="match status" value="1"/>
</dbReference>
<dbReference type="Pfam" id="PF24883">
    <property type="entry name" value="NPHP3_N"/>
    <property type="match status" value="1"/>
</dbReference>
<dbReference type="SUPFAM" id="SSF48403">
    <property type="entry name" value="Ankyrin repeat"/>
    <property type="match status" value="1"/>
</dbReference>
<feature type="repeat" description="ANK" evidence="3">
    <location>
        <begin position="696"/>
        <end position="728"/>
    </location>
</feature>
<dbReference type="InterPro" id="IPR027417">
    <property type="entry name" value="P-loop_NTPase"/>
</dbReference>
<reference evidence="6" key="1">
    <citation type="journal article" date="2012" name="MBio">
        <title>Comparative genome analysis of Trichophyton rubrum and related dermatophytes reveals candidate genes involved in infection.</title>
        <authorList>
            <person name="Martinez D.A."/>
            <person name="Oliver B.G."/>
            <person name="Graeser Y."/>
            <person name="Goldberg J.M."/>
            <person name="Li W."/>
            <person name="Martinez-Rossi N.M."/>
            <person name="Monod M."/>
            <person name="Shelest E."/>
            <person name="Barton R.C."/>
            <person name="Birch E."/>
            <person name="Brakhage A.A."/>
            <person name="Chen Z."/>
            <person name="Gurr S.J."/>
            <person name="Heiman D."/>
            <person name="Heitman J."/>
            <person name="Kosti I."/>
            <person name="Rossi A."/>
            <person name="Saif S."/>
            <person name="Samalova M."/>
            <person name="Saunders C.W."/>
            <person name="Shea T."/>
            <person name="Summerbell R.C."/>
            <person name="Xu J."/>
            <person name="Young S."/>
            <person name="Zeng Q."/>
            <person name="Birren B.W."/>
            <person name="Cuomo C.A."/>
            <person name="White T.C."/>
        </authorList>
    </citation>
    <scope>NUCLEOTIDE SEQUENCE [LARGE SCALE GENOMIC DNA]</scope>
    <source>
        <strain evidence="6">ATCC MYA-4605 / CBS 113480</strain>
    </source>
</reference>
<dbReference type="AlphaFoldDB" id="C5FIT0"/>
<evidence type="ECO:0000313" key="6">
    <source>
        <dbReference type="Proteomes" id="UP000002035"/>
    </source>
</evidence>
<feature type="repeat" description="ANK" evidence="3">
    <location>
        <begin position="896"/>
        <end position="928"/>
    </location>
</feature>
<evidence type="ECO:0000256" key="2">
    <source>
        <dbReference type="ARBA" id="ARBA00023043"/>
    </source>
</evidence>
<feature type="domain" description="Nephrocystin 3-like N-terminal" evidence="4">
    <location>
        <begin position="43"/>
        <end position="216"/>
    </location>
</feature>
<dbReference type="SMART" id="SM00248">
    <property type="entry name" value="ANK"/>
    <property type="match status" value="12"/>
</dbReference>
<dbReference type="OMA" id="GETHIME"/>
<feature type="repeat" description="ANK" evidence="3">
    <location>
        <begin position="622"/>
        <end position="662"/>
    </location>
</feature>
<dbReference type="OrthoDB" id="4172297at2759"/>
<organism evidence="5 6">
    <name type="scientific">Arthroderma otae (strain ATCC MYA-4605 / CBS 113480)</name>
    <name type="common">Microsporum canis</name>
    <dbReference type="NCBI Taxonomy" id="554155"/>
    <lineage>
        <taxon>Eukaryota</taxon>
        <taxon>Fungi</taxon>
        <taxon>Dikarya</taxon>
        <taxon>Ascomycota</taxon>
        <taxon>Pezizomycotina</taxon>
        <taxon>Eurotiomycetes</taxon>
        <taxon>Eurotiomycetidae</taxon>
        <taxon>Onygenales</taxon>
        <taxon>Arthrodermataceae</taxon>
        <taxon>Microsporum</taxon>
    </lineage>
</organism>
<sequence length="1033" mass="114167">MASTNGGSCVHDIGSITAREFLEVLNAPNYIDDKFRVKEPAEGTGSWIYDRPEYAEWHNTEERLASLHIVGKMGSGKSVLMKSILKSLQSQAGNLQTHESGVLYFFCTCVDRTDTPKSILKALIVQLINNYPGLFEKAVPDIEIFQGQQSPGSINWSLGAMWHVFITLLKHVSFSTLYCVIDALDECEPAGLDDLLQRLLDLSKNPSSSGIMVTTRLLFSSREHPHILTLLDTGETCLRVFIRPSCVEPDIRVAMQSDFCTLKKLLDLNTEETEKLQETLLKKSDGMFVWVFLAMKEIACNCHHATYEDLEGLINDLPVELKGLYEKSWAKLIQSLSTKQIELAKRVLVWILLAKRPLTITELTVALAINPGEKTIPHRNKLLRSLPDFIRGSLTPFVEISEMDVTQIQPANASGSADSNPFVPIGPRVRLVHQSAQEYLLDVCDRGDGGQSSPGLSIDLRDGHATLALVCISYLKCEELQLGWIGLEDRHPDGGQIVTEETREEVRKRLETYTLLEYAARYSYYHVRQLQSVPYSKEYTGGPELRKKDYDIVQQALDFILKYRRGYECAVQVLQFMSAWDSKLHDGPPPPISAAVRLGVPAMVRSLLDDPATDIFEREKAYGNLPLHYAAAMATKTTHLGEFVRIIEMLLEKGADINYINITGCTPLHIACHHQLHEVVKILLEKGADASIKNKRGETPLNMACTLKSHKTVEMLIEAGSDCETHDNLGYQPIVRAATVSSWETVRLLLRHGVNPRSHLKDGYTCLHAASRSGETHIMELLLDAGVPADITMDGGWTPLHISVRYNQLEATQLLLARGASPAAPRDDGYLPLHTAATFSCPRLLGLLLSNQLDLEILLEAGPEPVICCAIRGEFPQNISLLIERGANKDVRCDTDGLTPLHIAAICDRLDAIKTLLGHGADINSVTDYGHDVLTTATGGSSFEAVRILVDNNVSVDGCSNMGVMTPLHMAAYDGKTKVVEFLLQKGAIIDRCGPEGLTPLAISVSKGHLEISDLLVMKVHFRSSAAKVLLNP</sequence>
<feature type="repeat" description="ANK" evidence="3">
    <location>
        <begin position="963"/>
        <end position="991"/>
    </location>
</feature>
<evidence type="ECO:0000313" key="5">
    <source>
        <dbReference type="EMBL" id="EEQ29171.1"/>
    </source>
</evidence>